<accession>A0A0R1M720</accession>
<gene>
    <name evidence="2" type="ORF">FC20_GL001141</name>
</gene>
<protein>
    <submittedName>
        <fullName evidence="2">Nudix family hydrolase</fullName>
    </submittedName>
</protein>
<dbReference type="SUPFAM" id="SSF55811">
    <property type="entry name" value="Nudix"/>
    <property type="match status" value="1"/>
</dbReference>
<dbReference type="Gene3D" id="3.90.79.10">
    <property type="entry name" value="Nucleoside Triphosphate Pyrophosphohydrolase"/>
    <property type="match status" value="1"/>
</dbReference>
<evidence type="ECO:0000259" key="1">
    <source>
        <dbReference type="PROSITE" id="PS51462"/>
    </source>
</evidence>
<dbReference type="STRING" id="1293597.FC20_GL001141"/>
<dbReference type="EMBL" id="AZDU01000036">
    <property type="protein sequence ID" value="KRL00738.1"/>
    <property type="molecule type" value="Genomic_DNA"/>
</dbReference>
<dbReference type="AlphaFoldDB" id="A0A0R1M720"/>
<comment type="caution">
    <text evidence="2">The sequence shown here is derived from an EMBL/GenBank/DDBJ whole genome shotgun (WGS) entry which is preliminary data.</text>
</comment>
<dbReference type="GO" id="GO:0016787">
    <property type="term" value="F:hydrolase activity"/>
    <property type="evidence" value="ECO:0007669"/>
    <property type="project" value="UniProtKB-KW"/>
</dbReference>
<dbReference type="PATRIC" id="fig|1293597.4.peg.1224"/>
<dbReference type="Proteomes" id="UP000051074">
    <property type="component" value="Unassembled WGS sequence"/>
</dbReference>
<sequence>MQLKEPKLNRDQSKALASTKFLNLYDLAYENGVHYYDASRRKPDTLFAYMDKDKLGKELPDAATAFVIVKEQGQADKLLLFYEYRYPTGSYMLGLPAGLIDPADLKKENPILDAMKREIKEETGLTVKDTDQMEVLSHLVFTATGFSDESNALVKAVVHVDDLSELNHNGAEGTELFGDFKLVDQAEAKRLLKNGRDDYGHYLPLVTWTALTYFVSDLWK</sequence>
<dbReference type="RefSeq" id="WP_236697647.1">
    <property type="nucleotide sequence ID" value="NZ_AZDU01000036.1"/>
</dbReference>
<organism evidence="2 3">
    <name type="scientific">Lactobacillus equicursoris DSM 19284 = JCM 14600 = CIP 110162</name>
    <dbReference type="NCBI Taxonomy" id="1293597"/>
    <lineage>
        <taxon>Bacteria</taxon>
        <taxon>Bacillati</taxon>
        <taxon>Bacillota</taxon>
        <taxon>Bacilli</taxon>
        <taxon>Lactobacillales</taxon>
        <taxon>Lactobacillaceae</taxon>
        <taxon>Lactobacillus</taxon>
    </lineage>
</organism>
<dbReference type="InterPro" id="IPR000086">
    <property type="entry name" value="NUDIX_hydrolase_dom"/>
</dbReference>
<evidence type="ECO:0000313" key="3">
    <source>
        <dbReference type="Proteomes" id="UP000051074"/>
    </source>
</evidence>
<name>A0A0R1M720_9LACO</name>
<reference evidence="2 3" key="1">
    <citation type="journal article" date="2015" name="Genome Announc.">
        <title>Expanding the biotechnology potential of lactobacilli through comparative genomics of 213 strains and associated genera.</title>
        <authorList>
            <person name="Sun Z."/>
            <person name="Harris H.M."/>
            <person name="McCann A."/>
            <person name="Guo C."/>
            <person name="Argimon S."/>
            <person name="Zhang W."/>
            <person name="Yang X."/>
            <person name="Jeffery I.B."/>
            <person name="Cooney J.C."/>
            <person name="Kagawa T.F."/>
            <person name="Liu W."/>
            <person name="Song Y."/>
            <person name="Salvetti E."/>
            <person name="Wrobel A."/>
            <person name="Rasinkangas P."/>
            <person name="Parkhill J."/>
            <person name="Rea M.C."/>
            <person name="O'Sullivan O."/>
            <person name="Ritari J."/>
            <person name="Douillard F.P."/>
            <person name="Paul Ross R."/>
            <person name="Yang R."/>
            <person name="Briner A.E."/>
            <person name="Felis G.E."/>
            <person name="de Vos W.M."/>
            <person name="Barrangou R."/>
            <person name="Klaenhammer T.R."/>
            <person name="Caufield P.W."/>
            <person name="Cui Y."/>
            <person name="Zhang H."/>
            <person name="O'Toole P.W."/>
        </authorList>
    </citation>
    <scope>NUCLEOTIDE SEQUENCE [LARGE SCALE GENOMIC DNA]</scope>
    <source>
        <strain evidence="2 3">DSM 19284</strain>
    </source>
</reference>
<keyword evidence="3" id="KW-1185">Reference proteome</keyword>
<evidence type="ECO:0000313" key="2">
    <source>
        <dbReference type="EMBL" id="KRL00738.1"/>
    </source>
</evidence>
<feature type="domain" description="Nudix hydrolase" evidence="1">
    <location>
        <begin position="58"/>
        <end position="205"/>
    </location>
</feature>
<dbReference type="PROSITE" id="PS51462">
    <property type="entry name" value="NUDIX"/>
    <property type="match status" value="1"/>
</dbReference>
<keyword evidence="2" id="KW-0378">Hydrolase</keyword>
<proteinExistence type="predicted"/>
<dbReference type="Pfam" id="PF00293">
    <property type="entry name" value="NUDIX"/>
    <property type="match status" value="1"/>
</dbReference>
<dbReference type="CDD" id="cd03424">
    <property type="entry name" value="NUDIX_ADPRase_Nudt5_UGPPase_Nudt14"/>
    <property type="match status" value="1"/>
</dbReference>
<dbReference type="InterPro" id="IPR015797">
    <property type="entry name" value="NUDIX_hydrolase-like_dom_sf"/>
</dbReference>